<keyword evidence="2" id="KW-1185">Reference proteome</keyword>
<accession>A0AAU9US48</accession>
<dbReference type="Proteomes" id="UP001153954">
    <property type="component" value="Unassembled WGS sequence"/>
</dbReference>
<dbReference type="EMBL" id="CAKOGL010000025">
    <property type="protein sequence ID" value="CAH2102361.1"/>
    <property type="molecule type" value="Genomic_DNA"/>
</dbReference>
<evidence type="ECO:0000313" key="2">
    <source>
        <dbReference type="Proteomes" id="UP001153954"/>
    </source>
</evidence>
<dbReference type="AlphaFoldDB" id="A0AAU9US48"/>
<evidence type="ECO:0008006" key="3">
    <source>
        <dbReference type="Google" id="ProtNLM"/>
    </source>
</evidence>
<name>A0AAU9US48_EUPED</name>
<gene>
    <name evidence="1" type="ORF">EEDITHA_LOCUS17003</name>
</gene>
<comment type="caution">
    <text evidence="1">The sequence shown here is derived from an EMBL/GenBank/DDBJ whole genome shotgun (WGS) entry which is preliminary data.</text>
</comment>
<proteinExistence type="predicted"/>
<dbReference type="Pfam" id="PF07004">
    <property type="entry name" value="SHIPPO-rpt"/>
    <property type="match status" value="3"/>
</dbReference>
<dbReference type="InterPro" id="IPR010736">
    <property type="entry name" value="SHIPPO-rpt"/>
</dbReference>
<reference evidence="1" key="1">
    <citation type="submission" date="2022-03" db="EMBL/GenBank/DDBJ databases">
        <authorList>
            <person name="Tunstrom K."/>
        </authorList>
    </citation>
    <scope>NUCLEOTIDE SEQUENCE</scope>
</reference>
<evidence type="ECO:0000313" key="1">
    <source>
        <dbReference type="EMBL" id="CAH2102361.1"/>
    </source>
</evidence>
<sequence length="266" mass="29748">MPWGWECRAKLIKQVPTKPTKPRGQVSCDAKCPGPNHYETPEIFCGKGYSHIKRAPAFTFGHLTPVSKSKPPILNSAPMLDTSGMGPKGGYKVKHGVVSPRIEVSQEKGRTPGPANYAPRSEIMYKRPPAYSMRPPAPPPYQPWDQWTPSPNMYLPRIPGKKNSPAYTFGNPAKELSSQMIPCPGSHDPKFKYVQKTKPAFSFGAPYRSLKPPKVPPPNTYCEKKFMYPKRTIPAPSFGIRHTPYLGKQHEYLKSSKLDLIVTKDT</sequence>
<protein>
    <recommendedName>
        <fullName evidence="3">Outer dense fiber protein 3</fullName>
    </recommendedName>
</protein>
<organism evidence="1 2">
    <name type="scientific">Euphydryas editha</name>
    <name type="common">Edith's checkerspot</name>
    <dbReference type="NCBI Taxonomy" id="104508"/>
    <lineage>
        <taxon>Eukaryota</taxon>
        <taxon>Metazoa</taxon>
        <taxon>Ecdysozoa</taxon>
        <taxon>Arthropoda</taxon>
        <taxon>Hexapoda</taxon>
        <taxon>Insecta</taxon>
        <taxon>Pterygota</taxon>
        <taxon>Neoptera</taxon>
        <taxon>Endopterygota</taxon>
        <taxon>Lepidoptera</taxon>
        <taxon>Glossata</taxon>
        <taxon>Ditrysia</taxon>
        <taxon>Papilionoidea</taxon>
        <taxon>Nymphalidae</taxon>
        <taxon>Nymphalinae</taxon>
        <taxon>Euphydryas</taxon>
    </lineage>
</organism>